<proteinExistence type="predicted"/>
<comment type="caution">
    <text evidence="1">The sequence shown here is derived from an EMBL/GenBank/DDBJ whole genome shotgun (WGS) entry which is preliminary data.</text>
</comment>
<organism evidence="1 2">
    <name type="scientific">Vallitalea maricola</name>
    <dbReference type="NCBI Taxonomy" id="3074433"/>
    <lineage>
        <taxon>Bacteria</taxon>
        <taxon>Bacillati</taxon>
        <taxon>Bacillota</taxon>
        <taxon>Clostridia</taxon>
        <taxon>Lachnospirales</taxon>
        <taxon>Vallitaleaceae</taxon>
        <taxon>Vallitalea</taxon>
    </lineage>
</organism>
<evidence type="ECO:0000313" key="2">
    <source>
        <dbReference type="Proteomes" id="UP001374599"/>
    </source>
</evidence>
<gene>
    <name evidence="1" type="ORF">AN2V17_04700</name>
</gene>
<accession>A0ACB5UE72</accession>
<reference evidence="1" key="1">
    <citation type="submission" date="2023-09" db="EMBL/GenBank/DDBJ databases">
        <title>Vallitalea sediminicola and Vallitalea maricola sp. nov., anaerobic bacteria isolated from marine sediment.</title>
        <authorList>
            <person name="Hirano S."/>
            <person name="Maeda A."/>
            <person name="Terahara T."/>
            <person name="Mori K."/>
            <person name="Hamada M."/>
            <person name="Matsumoto R."/>
            <person name="Kobayashi T."/>
        </authorList>
    </citation>
    <scope>NUCLEOTIDE SEQUENCE</scope>
    <source>
        <strain evidence="1">AN17-2</strain>
    </source>
</reference>
<protein>
    <submittedName>
        <fullName evidence="1">DNA polymerase III subunit alpha</fullName>
    </submittedName>
</protein>
<keyword evidence="2" id="KW-1185">Reference proteome</keyword>
<evidence type="ECO:0000313" key="1">
    <source>
        <dbReference type="EMBL" id="GMQ61242.1"/>
    </source>
</evidence>
<dbReference type="EMBL" id="BTPU01000006">
    <property type="protein sequence ID" value="GMQ61242.1"/>
    <property type="molecule type" value="Genomic_DNA"/>
</dbReference>
<name>A0ACB5UE72_9FIRM</name>
<sequence length="1007" mass="116253">MIDGKEYVHLHVHTEYSLGQATCRLEKLFQKVKLMNMKALAITDINSINGVIRFLQLAKAYDIRPIIGCELSVGKEENLVLLAVSYKGYEQILRWINFGFSLQQFSKGEIIALSGGIRGSIYQLLKEKKRYLAKRMVQKYIDSFGNGNFYLEIQNHFFEDDDIVIQETINLSKEMDVPVVATHNIHYLEPEDAVELNIIRNDKGINISKTGPFYFPSQEEMSEKFWRFPNSIHNTYVIAKRCNYKDYHDINQHTSYPFLNSRNHDSYLKKLCFEGLYKYFDFTELSCKEQAKIIGRLNYELNIISRRKLSPYFLIVWDIVNFARKRKISIGPGRGSSTGSLVAFLLGITQVNPILYKLSFERFLSLDRSDIPDIDIDVCRRRRNEILEYLKKKYGNDKVVHLGVCNTFGTRGSIRKAGEFLNLKKQQIDVIASLLPAFSGTGGLRHCLETLPELKKLPVDKEPYKSLFHFAQKIEGLPNNYSSHPSAVLIGDRLPFLIPIKLRNDGDSITTFNKEDIKELGLLKYDLLGLRNLTIIDDTLGTILKEKGKELRVENIGLNDKETFLALKAGNTLGCFQLESMGIRYLLRKMQPKTIEELAILLALYRPGAWKEGIIDTYLKRRDGKEKYNYILSQMEDILSSTYGLIIYQEQVMDIAHVIAGYSMGEADILRRVLAKKHLYSIEEYKKKFILGASKKGYKKQQALRVFNFLERFSGYSFNKAHSISYAYISYWTVYLKTHYPKEYMASLLSLQGGYFDRRVYIREVKKMGITLLCPDVNKSGIGFQVEKQGIRVGMDAIKGSGANAVSSLIHCRKDGKFISFEDFLTRIQRYQVNRSVLKVWVFVGACDNLDNNRKKMINLLTSPQINIFEYLTEDIDKDYSQKQKGKLEKEYLGYSLKKVATYNIKHFLNKYRIIPIENLWNTTNNKRVRIAGAIIHLRRQPTKTGEYLLIIVLQDHSEMVEILVYPKTYEMYLYELNPQGIIVEGILTNLDTRLYVKAEKIKGLGG</sequence>
<dbReference type="Proteomes" id="UP001374599">
    <property type="component" value="Unassembled WGS sequence"/>
</dbReference>